<dbReference type="Proteomes" id="UP000290013">
    <property type="component" value="Chromosome"/>
</dbReference>
<gene>
    <name evidence="2" type="ORF">NCTC12078_02355</name>
</gene>
<proteinExistence type="predicted"/>
<dbReference type="InterPro" id="IPR023809">
    <property type="entry name" value="Thiopep_bacteriocin_synth_dom"/>
</dbReference>
<sequence>MSAKRRFFPGTEWLYFKVYTGIKTADLVLEELMPIINSLEEKKHISKWFFIRYNDPKPHLRIRFHLAEKELFQSVVQEINNGLESFLESGEISDLSVNTYTRELERYGHNTIENAESFFFINSKITLEWLEYDDEEKLLVSIFYIECLLNLLKLSVNEKSEWIKRFNDAFKAEFNADKNLNSQLDKKYRAFKLKYAEFLYSPEFSSERNQIVSNLSEIEGDIEFILDKNKTNSLDVNLPSFFQSIIHMNINRLFVSDQRLFEMVIYDFLYRHYKSLLYLNSKTT</sequence>
<accession>A0A4U8WD98</accession>
<evidence type="ECO:0000313" key="3">
    <source>
        <dbReference type="Proteomes" id="UP000290013"/>
    </source>
</evidence>
<dbReference type="KEGG" id="ctai:NCTC12078_02355"/>
<organism evidence="2 3">
    <name type="scientific">Chryseobacterium taihuense</name>
    <dbReference type="NCBI Taxonomy" id="1141221"/>
    <lineage>
        <taxon>Bacteria</taxon>
        <taxon>Pseudomonadati</taxon>
        <taxon>Bacteroidota</taxon>
        <taxon>Flavobacteriia</taxon>
        <taxon>Flavobacteriales</taxon>
        <taxon>Weeksellaceae</taxon>
        <taxon>Chryseobacterium group</taxon>
        <taxon>Chryseobacterium</taxon>
    </lineage>
</organism>
<dbReference type="Pfam" id="PF14028">
    <property type="entry name" value="Lant_dehydr_C"/>
    <property type="match status" value="1"/>
</dbReference>
<dbReference type="AlphaFoldDB" id="A0A4U8WD98"/>
<dbReference type="EMBL" id="LR215974">
    <property type="protein sequence ID" value="VFB04332.1"/>
    <property type="molecule type" value="Genomic_DNA"/>
</dbReference>
<feature type="domain" description="Thiopeptide-type bacteriocin biosynthesis" evidence="1">
    <location>
        <begin position="13"/>
        <end position="273"/>
    </location>
</feature>
<dbReference type="RefSeq" id="WP_130914601.1">
    <property type="nucleotide sequence ID" value="NZ_LR215974.1"/>
</dbReference>
<protein>
    <submittedName>
        <fullName evidence="2">Thiopeptide-type bacteriocin biosynthesis domain</fullName>
    </submittedName>
</protein>
<evidence type="ECO:0000259" key="1">
    <source>
        <dbReference type="Pfam" id="PF14028"/>
    </source>
</evidence>
<name>A0A4U8WD98_9FLAO</name>
<dbReference type="NCBIfam" id="TIGR03891">
    <property type="entry name" value="thiopep_ocin"/>
    <property type="match status" value="1"/>
</dbReference>
<evidence type="ECO:0000313" key="2">
    <source>
        <dbReference type="EMBL" id="VFB04332.1"/>
    </source>
</evidence>
<reference evidence="2 3" key="1">
    <citation type="submission" date="2019-02" db="EMBL/GenBank/DDBJ databases">
        <authorList>
            <consortium name="Pathogen Informatics"/>
        </authorList>
    </citation>
    <scope>NUCLEOTIDE SEQUENCE [LARGE SCALE GENOMIC DNA]</scope>
    <source>
        <strain evidence="2 3">3012STDY6944375</strain>
    </source>
</reference>